<keyword evidence="4" id="KW-0804">Transcription</keyword>
<dbReference type="GO" id="GO:0006367">
    <property type="term" value="P:transcription initiation at RNA polymerase II promoter"/>
    <property type="evidence" value="ECO:0007669"/>
    <property type="project" value="UniProtKB-ARBA"/>
</dbReference>
<organism evidence="7 8">
    <name type="scientific">Filobasidium floriforme</name>
    <dbReference type="NCBI Taxonomy" id="5210"/>
    <lineage>
        <taxon>Eukaryota</taxon>
        <taxon>Fungi</taxon>
        <taxon>Dikarya</taxon>
        <taxon>Basidiomycota</taxon>
        <taxon>Agaricomycotina</taxon>
        <taxon>Tremellomycetes</taxon>
        <taxon>Filobasidiales</taxon>
        <taxon>Filobasidiaceae</taxon>
        <taxon>Filobasidium</taxon>
    </lineage>
</organism>
<gene>
    <name evidence="7" type="ORF">FFLO_06138</name>
</gene>
<evidence type="ECO:0000256" key="5">
    <source>
        <dbReference type="ARBA" id="ARBA00023242"/>
    </source>
</evidence>
<comment type="caution">
    <text evidence="7">The sequence shown here is derived from an EMBL/GenBank/DDBJ whole genome shotgun (WGS) entry which is preliminary data.</text>
</comment>
<evidence type="ECO:0000313" key="8">
    <source>
        <dbReference type="Proteomes" id="UP000812966"/>
    </source>
</evidence>
<dbReference type="AlphaFoldDB" id="A0A8K0JFI3"/>
<reference evidence="7" key="1">
    <citation type="submission" date="2020-04" db="EMBL/GenBank/DDBJ databases">
        <title>Analysis of mating type loci in Filobasidium floriforme.</title>
        <authorList>
            <person name="Nowrousian M."/>
        </authorList>
    </citation>
    <scope>NUCLEOTIDE SEQUENCE</scope>
    <source>
        <strain evidence="7">CBS 6242</strain>
    </source>
</reference>
<evidence type="ECO:0000256" key="2">
    <source>
        <dbReference type="ARBA" id="ARBA00005560"/>
    </source>
</evidence>
<sequence>MSARPPSKVAMPPPALPSYATAPTPSASGLVSTPAPFNHPTPSSSSANNVKQFNAASAKALVDGEGNILNGVEGAEGDVVETAEEVGKNEVVPSVPEITAVQGIVPTLQNIVATVNLGIRLDLKTIAMHARNAEYNPKRFAAVIMRIRDPKTTALIFASGKMVVTGAKSEDDSRLASRKYARIIQKLGFDARFQEFKIQNIVGSCDVKFPIRLEGLAFAHQAFSSYEPELFPGLIYRMIKPKVVLLIFVSGKIVITGAKVREEIYTAFNQIYTVLAGEWRLAHSAIPRILG</sequence>
<dbReference type="PROSITE" id="PS00351">
    <property type="entry name" value="TFIID"/>
    <property type="match status" value="1"/>
</dbReference>
<evidence type="ECO:0000256" key="4">
    <source>
        <dbReference type="ARBA" id="ARBA00023163"/>
    </source>
</evidence>
<dbReference type="Pfam" id="PF00352">
    <property type="entry name" value="TBP"/>
    <property type="match status" value="2"/>
</dbReference>
<dbReference type="Proteomes" id="UP000812966">
    <property type="component" value="Unassembled WGS sequence"/>
</dbReference>
<dbReference type="EMBL" id="JABELV010000182">
    <property type="protein sequence ID" value="KAG7528457.1"/>
    <property type="molecule type" value="Genomic_DNA"/>
</dbReference>
<keyword evidence="3" id="KW-0238">DNA-binding</keyword>
<dbReference type="PANTHER" id="PTHR10126">
    <property type="entry name" value="TATA-BOX BINDING PROTEIN"/>
    <property type="match status" value="1"/>
</dbReference>
<keyword evidence="5" id="KW-0539">Nucleus</keyword>
<accession>A0A8K0JFI3</accession>
<evidence type="ECO:0000313" key="7">
    <source>
        <dbReference type="EMBL" id="KAG7528457.1"/>
    </source>
</evidence>
<dbReference type="GO" id="GO:0005667">
    <property type="term" value="C:transcription regulator complex"/>
    <property type="evidence" value="ECO:0007669"/>
    <property type="project" value="UniProtKB-ARBA"/>
</dbReference>
<dbReference type="InterPro" id="IPR033710">
    <property type="entry name" value="TBP_eukaryotic"/>
</dbReference>
<dbReference type="InterPro" id="IPR012295">
    <property type="entry name" value="TBP_dom_sf"/>
</dbReference>
<dbReference type="FunFam" id="3.30.310.10:FF:000002">
    <property type="entry name" value="TATA-box-binding protein 2"/>
    <property type="match status" value="1"/>
</dbReference>
<keyword evidence="8" id="KW-1185">Reference proteome</keyword>
<proteinExistence type="inferred from homology"/>
<comment type="subcellular location">
    <subcellularLocation>
        <location evidence="1">Nucleus</location>
    </subcellularLocation>
</comment>
<feature type="region of interest" description="Disordered" evidence="6">
    <location>
        <begin position="1"/>
        <end position="48"/>
    </location>
</feature>
<dbReference type="GO" id="GO:0003677">
    <property type="term" value="F:DNA binding"/>
    <property type="evidence" value="ECO:0007669"/>
    <property type="project" value="UniProtKB-KW"/>
</dbReference>
<dbReference type="InterPro" id="IPR000814">
    <property type="entry name" value="TBP"/>
</dbReference>
<dbReference type="HAMAP" id="MF_00408">
    <property type="entry name" value="TATA_bind_prot_arch"/>
    <property type="match status" value="1"/>
</dbReference>
<dbReference type="CDD" id="cd04516">
    <property type="entry name" value="TBP_eukaryotes"/>
    <property type="match status" value="1"/>
</dbReference>
<name>A0A8K0JFI3_9TREE</name>
<comment type="similarity">
    <text evidence="2">Belongs to the TBP family.</text>
</comment>
<dbReference type="FunFam" id="3.30.310.10:FF:000001">
    <property type="entry name" value="TATA-box-binding protein 2"/>
    <property type="match status" value="1"/>
</dbReference>
<dbReference type="Gene3D" id="3.30.310.10">
    <property type="entry name" value="TATA-Binding Protein"/>
    <property type="match status" value="2"/>
</dbReference>
<dbReference type="PRINTS" id="PR00686">
    <property type="entry name" value="TIFACTORIID"/>
</dbReference>
<evidence type="ECO:0008006" key="9">
    <source>
        <dbReference type="Google" id="ProtNLM"/>
    </source>
</evidence>
<dbReference type="SUPFAM" id="SSF55945">
    <property type="entry name" value="TATA-box binding protein-like"/>
    <property type="match status" value="2"/>
</dbReference>
<evidence type="ECO:0000256" key="3">
    <source>
        <dbReference type="ARBA" id="ARBA00023125"/>
    </source>
</evidence>
<evidence type="ECO:0000256" key="6">
    <source>
        <dbReference type="SAM" id="MobiDB-lite"/>
    </source>
</evidence>
<feature type="compositionally biased region" description="Polar residues" evidence="6">
    <location>
        <begin position="21"/>
        <end position="31"/>
    </location>
</feature>
<dbReference type="GO" id="GO:0005634">
    <property type="term" value="C:nucleus"/>
    <property type="evidence" value="ECO:0007669"/>
    <property type="project" value="UniProtKB-SubCell"/>
</dbReference>
<dbReference type="InterPro" id="IPR030491">
    <property type="entry name" value="TBP_CS"/>
</dbReference>
<protein>
    <recommendedName>
        <fullName evidence="9">TATA-box-binding protein</fullName>
    </recommendedName>
</protein>
<evidence type="ECO:0000256" key="1">
    <source>
        <dbReference type="ARBA" id="ARBA00004123"/>
    </source>
</evidence>